<feature type="binding site" evidence="10">
    <location>
        <position position="66"/>
    </location>
    <ligand>
        <name>Na(+)</name>
        <dbReference type="ChEBI" id="CHEBI:29101"/>
        <note>structural</note>
    </ligand>
</feature>
<keyword evidence="6 10" id="KW-0407">Ion channel</keyword>
<feature type="binding site" evidence="10">
    <location>
        <position position="63"/>
    </location>
    <ligand>
        <name>Na(+)</name>
        <dbReference type="ChEBI" id="CHEBI:29101"/>
        <note>structural</note>
    </ligand>
</feature>
<evidence type="ECO:0000313" key="13">
    <source>
        <dbReference type="Proteomes" id="UP000255295"/>
    </source>
</evidence>
<feature type="transmembrane region" description="Helical" evidence="10">
    <location>
        <begin position="88"/>
        <end position="109"/>
    </location>
</feature>
<gene>
    <name evidence="10" type="primary">fluC</name>
    <name evidence="10" type="synonym">crcB</name>
    <name evidence="11" type="ORF">LS41612_09975</name>
    <name evidence="12" type="ORF">NCTC10338_02741</name>
</gene>
<evidence type="ECO:0000256" key="7">
    <source>
        <dbReference type="ARBA" id="ARBA00035120"/>
    </source>
</evidence>
<keyword evidence="10" id="KW-0915">Sodium</keyword>
<keyword evidence="10" id="KW-0479">Metal-binding</keyword>
<keyword evidence="10" id="KW-0406">Ion transport</keyword>
<proteinExistence type="inferred from homology"/>
<feature type="transmembrane region" description="Helical" evidence="10">
    <location>
        <begin position="24"/>
        <end position="45"/>
    </location>
</feature>
<dbReference type="Proteomes" id="UP000238825">
    <property type="component" value="Chromosome"/>
</dbReference>
<evidence type="ECO:0000256" key="9">
    <source>
        <dbReference type="ARBA" id="ARBA00049940"/>
    </source>
</evidence>
<name>A0A2S0JZS5_LYSSH</name>
<keyword evidence="2 10" id="KW-1003">Cell membrane</keyword>
<evidence type="ECO:0000256" key="3">
    <source>
        <dbReference type="ARBA" id="ARBA00022692"/>
    </source>
</evidence>
<dbReference type="GO" id="GO:0140114">
    <property type="term" value="P:cellular detoxification of fluoride"/>
    <property type="evidence" value="ECO:0007669"/>
    <property type="project" value="UniProtKB-UniRule"/>
</dbReference>
<reference evidence="12 13" key="2">
    <citation type="submission" date="2018-06" db="EMBL/GenBank/DDBJ databases">
        <authorList>
            <consortium name="Pathogen Informatics"/>
            <person name="Doyle S."/>
        </authorList>
    </citation>
    <scope>NUCLEOTIDE SEQUENCE [LARGE SCALE GENOMIC DNA]</scope>
    <source>
        <strain evidence="12 13">NCTC10338</strain>
    </source>
</reference>
<comment type="catalytic activity">
    <reaction evidence="8">
        <text>fluoride(in) = fluoride(out)</text>
        <dbReference type="Rhea" id="RHEA:76159"/>
        <dbReference type="ChEBI" id="CHEBI:17051"/>
    </reaction>
    <physiologicalReaction direction="left-to-right" evidence="8">
        <dbReference type="Rhea" id="RHEA:76160"/>
    </physiologicalReaction>
</comment>
<dbReference type="RefSeq" id="WP_024361010.1">
    <property type="nucleotide sequence ID" value="NZ_BJNS01000006.1"/>
</dbReference>
<dbReference type="PANTHER" id="PTHR28259">
    <property type="entry name" value="FLUORIDE EXPORT PROTEIN 1-RELATED"/>
    <property type="match status" value="1"/>
</dbReference>
<dbReference type="NCBIfam" id="TIGR00494">
    <property type="entry name" value="crcB"/>
    <property type="match status" value="1"/>
</dbReference>
<dbReference type="GO" id="GO:0062054">
    <property type="term" value="F:fluoride channel activity"/>
    <property type="evidence" value="ECO:0007669"/>
    <property type="project" value="UniProtKB-UniRule"/>
</dbReference>
<keyword evidence="4 10" id="KW-1133">Transmembrane helix</keyword>
<dbReference type="InterPro" id="IPR003691">
    <property type="entry name" value="FluC"/>
</dbReference>
<evidence type="ECO:0000256" key="8">
    <source>
        <dbReference type="ARBA" id="ARBA00035585"/>
    </source>
</evidence>
<dbReference type="AlphaFoldDB" id="A0A2S0JZS5"/>
<evidence type="ECO:0000256" key="2">
    <source>
        <dbReference type="ARBA" id="ARBA00022475"/>
    </source>
</evidence>
<dbReference type="HAMAP" id="MF_00454">
    <property type="entry name" value="FluC"/>
    <property type="match status" value="1"/>
</dbReference>
<evidence type="ECO:0000313" key="11">
    <source>
        <dbReference type="EMBL" id="AVK96568.1"/>
    </source>
</evidence>
<dbReference type="PANTHER" id="PTHR28259:SF1">
    <property type="entry name" value="FLUORIDE EXPORT PROTEIN 1-RELATED"/>
    <property type="match status" value="1"/>
</dbReference>
<dbReference type="Proteomes" id="UP000255295">
    <property type="component" value="Unassembled WGS sequence"/>
</dbReference>
<keyword evidence="10" id="KW-0813">Transport</keyword>
<dbReference type="GO" id="GO:0005886">
    <property type="term" value="C:plasma membrane"/>
    <property type="evidence" value="ECO:0007669"/>
    <property type="project" value="UniProtKB-SubCell"/>
</dbReference>
<dbReference type="GO" id="GO:0046872">
    <property type="term" value="F:metal ion binding"/>
    <property type="evidence" value="ECO:0007669"/>
    <property type="project" value="UniProtKB-KW"/>
</dbReference>
<dbReference type="EMBL" id="CP019980">
    <property type="protein sequence ID" value="AVK96568.1"/>
    <property type="molecule type" value="Genomic_DNA"/>
</dbReference>
<dbReference type="EMBL" id="UFSZ01000001">
    <property type="protein sequence ID" value="SUV17635.1"/>
    <property type="molecule type" value="Genomic_DNA"/>
</dbReference>
<protein>
    <recommendedName>
        <fullName evidence="10">Fluoride-specific ion channel FluC</fullName>
    </recommendedName>
</protein>
<comment type="function">
    <text evidence="9 10">Fluoride-specific ion channel. Important for reducing fluoride concentration in the cell, thus reducing its toxicity.</text>
</comment>
<accession>A0A2S0JZS5</accession>
<reference evidence="11" key="1">
    <citation type="submission" date="2017-03" db="EMBL/GenBank/DDBJ databases">
        <title>The whole genome sequencing and assembly of Lysinibacillus sphaericus DSM 28T strain.</title>
        <authorList>
            <person name="Lee Y.-J."/>
            <person name="Yi H."/>
            <person name="Bahn Y.-S."/>
            <person name="Kim J.F."/>
            <person name="Lee D.-W."/>
        </authorList>
    </citation>
    <scope>NUCLEOTIDE SEQUENCE [LARGE SCALE GENOMIC DNA]</scope>
    <source>
        <strain evidence="11">DSM 28</strain>
    </source>
</reference>
<sequence>MILVGIGGFLGALARFYLGKWIVSTYPWATFVINITGSFVLGLLVGAHLSDALWHFLGIGFLGAYTTFSTFGFETLQLIEKKQWHLAFRYVCSTVIVGLLFAALGLSLMQGVLKTLEVIF</sequence>
<dbReference type="Pfam" id="PF02537">
    <property type="entry name" value="CRCB"/>
    <property type="match status" value="1"/>
</dbReference>
<evidence type="ECO:0000256" key="4">
    <source>
        <dbReference type="ARBA" id="ARBA00022989"/>
    </source>
</evidence>
<keyword evidence="3 10" id="KW-0812">Transmembrane</keyword>
<evidence type="ECO:0000256" key="6">
    <source>
        <dbReference type="ARBA" id="ARBA00023303"/>
    </source>
</evidence>
<keyword evidence="5 10" id="KW-0472">Membrane</keyword>
<evidence type="ECO:0000256" key="10">
    <source>
        <dbReference type="HAMAP-Rule" id="MF_00454"/>
    </source>
</evidence>
<comment type="activity regulation">
    <text evidence="10">Na(+) is not transported, but it plays an essential structural role and its presence is essential for fluoride channel function.</text>
</comment>
<organism evidence="11">
    <name type="scientific">Lysinibacillus sphaericus</name>
    <name type="common">Bacillus sphaericus</name>
    <dbReference type="NCBI Taxonomy" id="1421"/>
    <lineage>
        <taxon>Bacteria</taxon>
        <taxon>Bacillati</taxon>
        <taxon>Bacillota</taxon>
        <taxon>Bacilli</taxon>
        <taxon>Bacillales</taxon>
        <taxon>Bacillaceae</taxon>
        <taxon>Lysinibacillus</taxon>
    </lineage>
</organism>
<evidence type="ECO:0000256" key="5">
    <source>
        <dbReference type="ARBA" id="ARBA00023136"/>
    </source>
</evidence>
<dbReference type="GeneID" id="48276531"/>
<comment type="similarity">
    <text evidence="7 10">Belongs to the fluoride channel Fluc/FEX (TC 1.A.43) family.</text>
</comment>
<feature type="transmembrane region" description="Helical" evidence="10">
    <location>
        <begin position="52"/>
        <end position="68"/>
    </location>
</feature>
<evidence type="ECO:0000313" key="12">
    <source>
        <dbReference type="EMBL" id="SUV17635.1"/>
    </source>
</evidence>
<evidence type="ECO:0000256" key="1">
    <source>
        <dbReference type="ARBA" id="ARBA00004651"/>
    </source>
</evidence>
<comment type="subcellular location">
    <subcellularLocation>
        <location evidence="1 10">Cell membrane</location>
        <topology evidence="1 10">Multi-pass membrane protein</topology>
    </subcellularLocation>
</comment>